<evidence type="ECO:0000256" key="1">
    <source>
        <dbReference type="ARBA" id="ARBA00022630"/>
    </source>
</evidence>
<dbReference type="RefSeq" id="WP_181215957.1">
    <property type="nucleotide sequence ID" value="NZ_JABUHM010000014.1"/>
</dbReference>
<evidence type="ECO:0000259" key="4">
    <source>
        <dbReference type="PROSITE" id="PS51387"/>
    </source>
</evidence>
<dbReference type="Pfam" id="PF01565">
    <property type="entry name" value="FAD_binding_4"/>
    <property type="match status" value="1"/>
</dbReference>
<dbReference type="GO" id="GO:0071949">
    <property type="term" value="F:FAD binding"/>
    <property type="evidence" value="ECO:0007669"/>
    <property type="project" value="InterPro"/>
</dbReference>
<dbReference type="InterPro" id="IPR036318">
    <property type="entry name" value="FAD-bd_PCMH-like_sf"/>
</dbReference>
<dbReference type="InterPro" id="IPR016164">
    <property type="entry name" value="FAD-linked_Oxase-like_C"/>
</dbReference>
<dbReference type="InterPro" id="IPR016166">
    <property type="entry name" value="FAD-bd_PCMH"/>
</dbReference>
<dbReference type="PANTHER" id="PTHR11748">
    <property type="entry name" value="D-LACTATE DEHYDROGENASE"/>
    <property type="match status" value="1"/>
</dbReference>
<dbReference type="Gene3D" id="3.30.465.10">
    <property type="match status" value="1"/>
</dbReference>
<organism evidence="5 6">
    <name type="scientific">Mesobacillus foraminis</name>
    <dbReference type="NCBI Taxonomy" id="279826"/>
    <lineage>
        <taxon>Bacteria</taxon>
        <taxon>Bacillati</taxon>
        <taxon>Bacillota</taxon>
        <taxon>Bacilli</taxon>
        <taxon>Bacillales</taxon>
        <taxon>Bacillaceae</taxon>
        <taxon>Mesobacillus</taxon>
    </lineage>
</organism>
<keyword evidence="6" id="KW-1185">Reference proteome</keyword>
<dbReference type="SUPFAM" id="SSF55103">
    <property type="entry name" value="FAD-linked oxidases, C-terminal domain"/>
    <property type="match status" value="1"/>
</dbReference>
<dbReference type="PANTHER" id="PTHR11748:SF103">
    <property type="entry name" value="GLYCOLATE OXIDASE SUBUNIT GLCE"/>
    <property type="match status" value="1"/>
</dbReference>
<gene>
    <name evidence="5" type="ORF">EV146_11298</name>
</gene>
<dbReference type="SUPFAM" id="SSF56176">
    <property type="entry name" value="FAD-binding/transporter-associated domain-like"/>
    <property type="match status" value="1"/>
</dbReference>
<sequence>MLTLEGFAELQAVMPEVEIREDSSLEGTVAIFPKTEEDIASILKYCNEKMKTVSISGGGTKRLKAGEEKADIKLSLAKYTGIVEHIPGDMTVTVKAGTRYQELQDYLAGYNQKVALDPSWPEFASVGGVVAANDSGPKRLGFGTARDAVIGLRTVYPDGRVIRSGGKVVKNVAGYDMNKLFIGSMGTLGVISEITLKLRPLPKAESLVLLSFPRERLGDLRSFVCQLLDSMMEPAALELLNPALSQKLTGADSYTLAISFEDVESSVAYQEEFVKRNKPENSRLTIQKNKEAQLFWKKVYSIAPMGTPVVEPPLGTSSLAAAALKIGVVNLNVIEVAKECQLITEANSVIAEAHGGMGTGVCQVVLRGASEDISKSISYLRDFALKLGGYATVKQLPHDLQGEIDVWGEKPSYFFLLEGIKKKIDPNKILNPNRFVGGI</sequence>
<name>A0A4R2B5I9_9BACI</name>
<dbReference type="InterPro" id="IPR016169">
    <property type="entry name" value="FAD-bd_PCMH_sub2"/>
</dbReference>
<keyword evidence="3" id="KW-0560">Oxidoreductase</keyword>
<comment type="caution">
    <text evidence="5">The sequence shown here is derived from an EMBL/GenBank/DDBJ whole genome shotgun (WGS) entry which is preliminary data.</text>
</comment>
<keyword evidence="1" id="KW-0285">Flavoprotein</keyword>
<feature type="domain" description="FAD-binding PCMH-type" evidence="4">
    <location>
        <begin position="23"/>
        <end position="201"/>
    </location>
</feature>
<keyword evidence="2" id="KW-0274">FAD</keyword>
<evidence type="ECO:0000313" key="5">
    <source>
        <dbReference type="EMBL" id="TCN21415.1"/>
    </source>
</evidence>
<dbReference type="PROSITE" id="PS51387">
    <property type="entry name" value="FAD_PCMH"/>
    <property type="match status" value="1"/>
</dbReference>
<evidence type="ECO:0000313" key="6">
    <source>
        <dbReference type="Proteomes" id="UP000295689"/>
    </source>
</evidence>
<dbReference type="InterPro" id="IPR006094">
    <property type="entry name" value="Oxid_FAD_bind_N"/>
</dbReference>
<proteinExistence type="predicted"/>
<dbReference type="Proteomes" id="UP000295689">
    <property type="component" value="Unassembled WGS sequence"/>
</dbReference>
<accession>A0A4R2B5I9</accession>
<reference evidence="5 6" key="1">
    <citation type="journal article" date="2015" name="Stand. Genomic Sci.">
        <title>Genomic Encyclopedia of Bacterial and Archaeal Type Strains, Phase III: the genomes of soil and plant-associated and newly described type strains.</title>
        <authorList>
            <person name="Whitman W.B."/>
            <person name="Woyke T."/>
            <person name="Klenk H.P."/>
            <person name="Zhou Y."/>
            <person name="Lilburn T.G."/>
            <person name="Beck B.J."/>
            <person name="De Vos P."/>
            <person name="Vandamme P."/>
            <person name="Eisen J.A."/>
            <person name="Garrity G."/>
            <person name="Hugenholtz P."/>
            <person name="Kyrpides N.C."/>
        </authorList>
    </citation>
    <scope>NUCLEOTIDE SEQUENCE [LARGE SCALE GENOMIC DNA]</scope>
    <source>
        <strain evidence="5 6">CV53</strain>
    </source>
</reference>
<dbReference type="GO" id="GO:0016491">
    <property type="term" value="F:oxidoreductase activity"/>
    <property type="evidence" value="ECO:0007669"/>
    <property type="project" value="UniProtKB-KW"/>
</dbReference>
<dbReference type="AlphaFoldDB" id="A0A4R2B5I9"/>
<evidence type="ECO:0000256" key="3">
    <source>
        <dbReference type="ARBA" id="ARBA00023002"/>
    </source>
</evidence>
<protein>
    <submittedName>
        <fullName evidence="5">Glycolate oxidase FAD binding subunit</fullName>
    </submittedName>
</protein>
<dbReference type="EMBL" id="SLVV01000012">
    <property type="protein sequence ID" value="TCN21415.1"/>
    <property type="molecule type" value="Genomic_DNA"/>
</dbReference>
<evidence type="ECO:0000256" key="2">
    <source>
        <dbReference type="ARBA" id="ARBA00022827"/>
    </source>
</evidence>